<dbReference type="Gene3D" id="3.30.450.20">
    <property type="entry name" value="PAS domain"/>
    <property type="match status" value="4"/>
</dbReference>
<dbReference type="InterPro" id="IPR013655">
    <property type="entry name" value="PAS_fold_3"/>
</dbReference>
<dbReference type="SUPFAM" id="SSF55785">
    <property type="entry name" value="PYP-like sensor domain (PAS domain)"/>
    <property type="match status" value="2"/>
</dbReference>
<dbReference type="EC" id="2.7.13.3" evidence="2"/>
<dbReference type="PANTHER" id="PTHR43304:SF1">
    <property type="entry name" value="PAC DOMAIN-CONTAINING PROTEIN"/>
    <property type="match status" value="1"/>
</dbReference>
<reference evidence="7 8" key="1">
    <citation type="submission" date="2018-11" db="EMBL/GenBank/DDBJ databases">
        <title>Schleiferia aggregans sp. nov., a moderately thermophilic heterotrophic bacterium isolated from microbial mats at a terrestrial hot spring.</title>
        <authorList>
            <person name="Iino T."/>
            <person name="Ohkuma M."/>
            <person name="Haruta S."/>
        </authorList>
    </citation>
    <scope>NUCLEOTIDE SEQUENCE [LARGE SCALE GENOMIC DNA]</scope>
    <source>
        <strain evidence="7 8">LA</strain>
    </source>
</reference>
<keyword evidence="3" id="KW-0597">Phosphoprotein</keyword>
<dbReference type="GO" id="GO:0004673">
    <property type="term" value="F:protein histidine kinase activity"/>
    <property type="evidence" value="ECO:0007669"/>
    <property type="project" value="UniProtKB-EC"/>
</dbReference>
<dbReference type="SMART" id="SM00091">
    <property type="entry name" value="PAS"/>
    <property type="match status" value="4"/>
</dbReference>
<evidence type="ECO:0000259" key="6">
    <source>
        <dbReference type="PROSITE" id="PS50112"/>
    </source>
</evidence>
<evidence type="ECO:0000313" key="8">
    <source>
        <dbReference type="Proteomes" id="UP000286715"/>
    </source>
</evidence>
<dbReference type="PROSITE" id="PS50112">
    <property type="entry name" value="PAS"/>
    <property type="match status" value="1"/>
</dbReference>
<gene>
    <name evidence="7" type="ORF">JCM31826_11390</name>
</gene>
<evidence type="ECO:0000256" key="2">
    <source>
        <dbReference type="ARBA" id="ARBA00012438"/>
    </source>
</evidence>
<evidence type="ECO:0000256" key="1">
    <source>
        <dbReference type="ARBA" id="ARBA00000085"/>
    </source>
</evidence>
<feature type="domain" description="PAS" evidence="6">
    <location>
        <begin position="240"/>
        <end position="296"/>
    </location>
</feature>
<dbReference type="CDD" id="cd00130">
    <property type="entry name" value="PAS"/>
    <property type="match status" value="2"/>
</dbReference>
<comment type="catalytic activity">
    <reaction evidence="1">
        <text>ATP + protein L-histidine = ADP + protein N-phospho-L-histidine.</text>
        <dbReference type="EC" id="2.7.13.3"/>
    </reaction>
</comment>
<dbReference type="SMART" id="SM00086">
    <property type="entry name" value="PAC"/>
    <property type="match status" value="3"/>
</dbReference>
<dbReference type="InterPro" id="IPR035965">
    <property type="entry name" value="PAS-like_dom_sf"/>
</dbReference>
<dbReference type="AlphaFoldDB" id="A0A401XKU8"/>
<dbReference type="PANTHER" id="PTHR43304">
    <property type="entry name" value="PHYTOCHROME-LIKE PROTEIN CPH1"/>
    <property type="match status" value="1"/>
</dbReference>
<dbReference type="Pfam" id="PF13426">
    <property type="entry name" value="PAS_9"/>
    <property type="match status" value="1"/>
</dbReference>
<comment type="caution">
    <text evidence="7">The sequence shown here is derived from an EMBL/GenBank/DDBJ whole genome shotgun (WGS) entry which is preliminary data.</text>
</comment>
<evidence type="ECO:0000313" key="7">
    <source>
        <dbReference type="EMBL" id="GCD77657.1"/>
    </source>
</evidence>
<evidence type="ECO:0000256" key="5">
    <source>
        <dbReference type="ARBA" id="ARBA00022777"/>
    </source>
</evidence>
<protein>
    <recommendedName>
        <fullName evidence="2">histidine kinase</fullName>
        <ecNumber evidence="2">2.7.13.3</ecNumber>
    </recommendedName>
</protein>
<dbReference type="Pfam" id="PF08447">
    <property type="entry name" value="PAS_3"/>
    <property type="match status" value="2"/>
</dbReference>
<evidence type="ECO:0000256" key="3">
    <source>
        <dbReference type="ARBA" id="ARBA00022553"/>
    </source>
</evidence>
<dbReference type="InterPro" id="IPR001610">
    <property type="entry name" value="PAC"/>
</dbReference>
<dbReference type="Proteomes" id="UP000286715">
    <property type="component" value="Unassembled WGS sequence"/>
</dbReference>
<evidence type="ECO:0000256" key="4">
    <source>
        <dbReference type="ARBA" id="ARBA00022679"/>
    </source>
</evidence>
<accession>A0A401XKU8</accession>
<dbReference type="InterPro" id="IPR000014">
    <property type="entry name" value="PAS"/>
</dbReference>
<sequence length="677" mass="80773">MKTGEVILYGYTPFLSKNNFTLDITEIKRFYQLYTDFTFVQDVIEDLKRNKIETFEHEYKIHLDNDIKYYKIYFLKYIGSNKNSYIIAHSNNITEYRKSLEEIEHQQKLLDSVIKSLPDILILIDNKTYVVKFFYYKDESDILVQKEYLLGKDIRHFVPPFISEELEKKIQDAEYKKIPFVYALPMHNRIEHYEARFVDYDSDNTMIIVRNITEQYETNREKEIYLQQLQNAESILNFAFWSYDTEDKKKYVSSRISTLFGITINSIEDAKMLFEYIVPEDLPFAYENYKNILEGNELKDGTIRFKLPDGNVKHILQKVMNIRKGKFIKYQGVLVDITNEILTAINLKQKSFYLNLLSEFTNDILVLYDFSNEKIEYINSTAFKYIIKEDFNDVKSNFFQGYFYDKDLIEIKEKIKILFNKNDYKASDSICLETQFIKEKRVPIWVEVSIYKIADEDSDKILLLIKDIHEKKKYLEELENANLQFRYAAKATTDAIWDWNLETGTFIWTENFEIFFGHNIKNLPKDLSGWKEFCHPDDIDRVFKSIRYAIDHGHEFWQEEYRLRDSSGIYKDVLNKAVLIYHDNKAVRIIGAIHDITKEKDALRKLTMQNLKLREIAWTQSHVVRAPLARLMGLIEMYDLLRESEYDDVSLRKLIYNSAKELDDTIHHIIKKTENLD</sequence>
<dbReference type="InterPro" id="IPR052162">
    <property type="entry name" value="Sensor_kinase/Photoreceptor"/>
</dbReference>
<keyword evidence="5" id="KW-0418">Kinase</keyword>
<organism evidence="7 8">
    <name type="scientific">Thermaurantimonas aggregans</name>
    <dbReference type="NCBI Taxonomy" id="2173829"/>
    <lineage>
        <taxon>Bacteria</taxon>
        <taxon>Pseudomonadati</taxon>
        <taxon>Bacteroidota</taxon>
        <taxon>Flavobacteriia</taxon>
        <taxon>Flavobacteriales</taxon>
        <taxon>Schleiferiaceae</taxon>
        <taxon>Thermaurantimonas</taxon>
    </lineage>
</organism>
<dbReference type="NCBIfam" id="TIGR00229">
    <property type="entry name" value="sensory_box"/>
    <property type="match status" value="2"/>
</dbReference>
<dbReference type="EMBL" id="BHZE01000009">
    <property type="protein sequence ID" value="GCD77657.1"/>
    <property type="molecule type" value="Genomic_DNA"/>
</dbReference>
<keyword evidence="4" id="KW-0808">Transferase</keyword>
<name>A0A401XKU8_9FLAO</name>
<keyword evidence="8" id="KW-1185">Reference proteome</keyword>
<proteinExistence type="predicted"/>